<dbReference type="EMBL" id="JAUYVI010000003">
    <property type="protein sequence ID" value="MDQ7248127.1"/>
    <property type="molecule type" value="Genomic_DNA"/>
</dbReference>
<evidence type="ECO:0000313" key="7">
    <source>
        <dbReference type="EMBL" id="MDQ7248127.1"/>
    </source>
</evidence>
<comment type="caution">
    <text evidence="7">The sequence shown here is derived from an EMBL/GenBank/DDBJ whole genome shotgun (WGS) entry which is preliminary data.</text>
</comment>
<name>A0ABU0YLM6_9PROT</name>
<evidence type="ECO:0000256" key="2">
    <source>
        <dbReference type="ARBA" id="ARBA00022723"/>
    </source>
</evidence>
<dbReference type="Proteomes" id="UP001230156">
    <property type="component" value="Unassembled WGS sequence"/>
</dbReference>
<dbReference type="Pfam" id="PF13532">
    <property type="entry name" value="2OG-FeII_Oxy_2"/>
    <property type="match status" value="1"/>
</dbReference>
<evidence type="ECO:0000256" key="5">
    <source>
        <dbReference type="ARBA" id="ARBA00023004"/>
    </source>
</evidence>
<dbReference type="PROSITE" id="PS51471">
    <property type="entry name" value="FE2OG_OXY"/>
    <property type="match status" value="1"/>
</dbReference>
<keyword evidence="8" id="KW-1185">Reference proteome</keyword>
<proteinExistence type="predicted"/>
<evidence type="ECO:0000313" key="8">
    <source>
        <dbReference type="Proteomes" id="UP001230156"/>
    </source>
</evidence>
<organism evidence="7 8">
    <name type="scientific">Dongia sedimenti</name>
    <dbReference type="NCBI Taxonomy" id="3064282"/>
    <lineage>
        <taxon>Bacteria</taxon>
        <taxon>Pseudomonadati</taxon>
        <taxon>Pseudomonadota</taxon>
        <taxon>Alphaproteobacteria</taxon>
        <taxon>Rhodospirillales</taxon>
        <taxon>Dongiaceae</taxon>
        <taxon>Dongia</taxon>
    </lineage>
</organism>
<dbReference type="Gene3D" id="2.60.120.590">
    <property type="entry name" value="Alpha-ketoglutarate-dependent dioxygenase AlkB-like"/>
    <property type="match status" value="1"/>
</dbReference>
<protein>
    <submittedName>
        <fullName evidence="7">DNA oxidative demethylase AlkB</fullName>
        <ecNumber evidence="7">1.14.11.33</ecNumber>
    </submittedName>
</protein>
<dbReference type="InterPro" id="IPR004574">
    <property type="entry name" value="Alkb"/>
</dbReference>
<keyword evidence="4 7" id="KW-0560">Oxidoreductase</keyword>
<gene>
    <name evidence="7" type="primary">alkB</name>
    <name evidence="7" type="ORF">Q8A70_10645</name>
</gene>
<evidence type="ECO:0000256" key="3">
    <source>
        <dbReference type="ARBA" id="ARBA00022964"/>
    </source>
</evidence>
<dbReference type="NCBIfam" id="NF011930">
    <property type="entry name" value="PRK15401.1"/>
    <property type="match status" value="1"/>
</dbReference>
<evidence type="ECO:0000256" key="4">
    <source>
        <dbReference type="ARBA" id="ARBA00023002"/>
    </source>
</evidence>
<dbReference type="InterPro" id="IPR027450">
    <property type="entry name" value="AlkB-like"/>
</dbReference>
<dbReference type="InterPro" id="IPR005123">
    <property type="entry name" value="Oxoglu/Fe-dep_dioxygenase_dom"/>
</dbReference>
<dbReference type="EC" id="1.14.11.33" evidence="7"/>
<keyword evidence="3" id="KW-0223">Dioxygenase</keyword>
<keyword evidence="5" id="KW-0408">Iron</keyword>
<sequence length="212" mass="22914">MIPDLFAEPRAAMAPGAVLLRGFALPRETALRAAIDTVTAEAPFRHMTTPGGFTMSVAMTTCGEVGWVTDRKGYRYSPVDPLSGKPWPAMPAPFRALATEAAAAAGYPGFHPDSCLINRYTPGTRLSLHQDQDEKDFSQPIVSVSLGLPATFQFGGPRRTDPTVKFPLSHGDVAVWGGPSRLFFHGVATLKDGAHPLLGRKRINLTFRRALE</sequence>
<dbReference type="GO" id="GO:0035516">
    <property type="term" value="F:broad specificity oxidative DNA demethylase activity"/>
    <property type="evidence" value="ECO:0007669"/>
    <property type="project" value="UniProtKB-EC"/>
</dbReference>
<dbReference type="PANTHER" id="PTHR16557">
    <property type="entry name" value="ALKYLATED DNA REPAIR PROTEIN ALKB-RELATED"/>
    <property type="match status" value="1"/>
</dbReference>
<evidence type="ECO:0000259" key="6">
    <source>
        <dbReference type="PROSITE" id="PS51471"/>
    </source>
</evidence>
<dbReference type="InterPro" id="IPR037151">
    <property type="entry name" value="AlkB-like_sf"/>
</dbReference>
<accession>A0ABU0YLM6</accession>
<keyword evidence="2" id="KW-0479">Metal-binding</keyword>
<reference evidence="8" key="1">
    <citation type="submission" date="2023-08" db="EMBL/GenBank/DDBJ databases">
        <title>Rhodospirillaceae gen. nov., a novel taxon isolated from the Yangtze River Yuezi River estuary sludge.</title>
        <authorList>
            <person name="Ruan L."/>
        </authorList>
    </citation>
    <scope>NUCLEOTIDE SEQUENCE [LARGE SCALE GENOMIC DNA]</scope>
    <source>
        <strain evidence="8">R-7</strain>
    </source>
</reference>
<dbReference type="SUPFAM" id="SSF51197">
    <property type="entry name" value="Clavaminate synthase-like"/>
    <property type="match status" value="1"/>
</dbReference>
<dbReference type="RefSeq" id="WP_379955573.1">
    <property type="nucleotide sequence ID" value="NZ_JAUYVI010000003.1"/>
</dbReference>
<feature type="domain" description="Fe2OG dioxygenase" evidence="6">
    <location>
        <begin position="111"/>
        <end position="211"/>
    </location>
</feature>
<comment type="cofactor">
    <cofactor evidence="1">
        <name>Fe(2+)</name>
        <dbReference type="ChEBI" id="CHEBI:29033"/>
    </cofactor>
</comment>
<dbReference type="PANTHER" id="PTHR16557:SF2">
    <property type="entry name" value="NUCLEIC ACID DIOXYGENASE ALKBH1"/>
    <property type="match status" value="1"/>
</dbReference>
<evidence type="ECO:0000256" key="1">
    <source>
        <dbReference type="ARBA" id="ARBA00001954"/>
    </source>
</evidence>